<dbReference type="EMBL" id="JAUOEK010000084">
    <property type="protein sequence ID" value="MDO5969624.1"/>
    <property type="molecule type" value="Genomic_DNA"/>
</dbReference>
<keyword evidence="3" id="KW-1185">Reference proteome</keyword>
<protein>
    <submittedName>
        <fullName evidence="2">Tail fiber protein</fullName>
    </submittedName>
</protein>
<comment type="caution">
    <text evidence="2">The sequence shown here is derived from an EMBL/GenBank/DDBJ whole genome shotgun (WGS) entry which is preliminary data.</text>
</comment>
<name>A0ABT8W979_9FLAO</name>
<dbReference type="RefSeq" id="WP_303277321.1">
    <property type="nucleotide sequence ID" value="NZ_JAUOEK010000084.1"/>
</dbReference>
<sequence>MKKTMLIIALIGISFGIKAQESKIELDPKGSASGDLVGFKATETGNNTTKLHIYRNFTNNTDDIDLITINASGNTQFMGDANLTGNSKFQWDPLGNAGGDFIGFKVSETGNNTTKLHIYRNFTGDSNDVSLLAINAVGDTQFKGNANLTGNSRILWDPLGNAGGDFVGFKVSETGNNTTKFHIFKNFTGDNNDVDRLVIGSNGYVGIGTSNPDMKLTVKGNIHAEEVKIDLNVPAPDYVFKEGYNLRSLKDVENFIKKNSHLPEIPSAKEFEQNGVMQAKMDMTLLKKIEELTLYTIQQEKKIKELESLNDKLLEIQKRLQKLEKK</sequence>
<accession>A0ABT8W979</accession>
<evidence type="ECO:0000313" key="2">
    <source>
        <dbReference type="EMBL" id="MDO5969624.1"/>
    </source>
</evidence>
<feature type="coiled-coil region" evidence="1">
    <location>
        <begin position="299"/>
        <end position="326"/>
    </location>
</feature>
<organism evidence="2 3">
    <name type="scientific">Flavivirga aquimarina</name>
    <dbReference type="NCBI Taxonomy" id="2027862"/>
    <lineage>
        <taxon>Bacteria</taxon>
        <taxon>Pseudomonadati</taxon>
        <taxon>Bacteroidota</taxon>
        <taxon>Flavobacteriia</taxon>
        <taxon>Flavobacteriales</taxon>
        <taxon>Flavobacteriaceae</taxon>
        <taxon>Flavivirga</taxon>
    </lineage>
</organism>
<evidence type="ECO:0000313" key="3">
    <source>
        <dbReference type="Proteomes" id="UP001176883"/>
    </source>
</evidence>
<keyword evidence="1" id="KW-0175">Coiled coil</keyword>
<gene>
    <name evidence="2" type="ORF">Q4Q35_07380</name>
</gene>
<dbReference type="Proteomes" id="UP001176883">
    <property type="component" value="Unassembled WGS sequence"/>
</dbReference>
<evidence type="ECO:0000256" key="1">
    <source>
        <dbReference type="SAM" id="Coils"/>
    </source>
</evidence>
<reference evidence="2" key="1">
    <citation type="submission" date="2023-07" db="EMBL/GenBank/DDBJ databases">
        <title>Two novel species in the genus Flavivirga.</title>
        <authorList>
            <person name="Kwon K."/>
        </authorList>
    </citation>
    <scope>NUCLEOTIDE SEQUENCE</scope>
    <source>
        <strain evidence="2">KCTC 52353</strain>
    </source>
</reference>
<proteinExistence type="predicted"/>